<evidence type="ECO:0000313" key="3">
    <source>
        <dbReference type="EnsemblMetazoa" id="CJA28899.1"/>
    </source>
</evidence>
<dbReference type="Proteomes" id="UP000005237">
    <property type="component" value="Unassembled WGS sequence"/>
</dbReference>
<dbReference type="SUPFAM" id="SSF56672">
    <property type="entry name" value="DNA/RNA polymerases"/>
    <property type="match status" value="1"/>
</dbReference>
<feature type="domain" description="PPM-type phosphatase" evidence="2">
    <location>
        <begin position="1"/>
        <end position="285"/>
    </location>
</feature>
<dbReference type="PRINTS" id="PR01345">
    <property type="entry name" value="CERVTRCPTASE"/>
</dbReference>
<dbReference type="InterPro" id="IPR043502">
    <property type="entry name" value="DNA/RNA_pol_sf"/>
</dbReference>
<organism evidence="3 4">
    <name type="scientific">Caenorhabditis japonica</name>
    <dbReference type="NCBI Taxonomy" id="281687"/>
    <lineage>
        <taxon>Eukaryota</taxon>
        <taxon>Metazoa</taxon>
        <taxon>Ecdysozoa</taxon>
        <taxon>Nematoda</taxon>
        <taxon>Chromadorea</taxon>
        <taxon>Rhabditida</taxon>
        <taxon>Rhabditina</taxon>
        <taxon>Rhabditomorpha</taxon>
        <taxon>Rhabditoidea</taxon>
        <taxon>Rhabditidae</taxon>
        <taxon>Peloderinae</taxon>
        <taxon>Caenorhabditis</taxon>
    </lineage>
</organism>
<name>A0A8R1E7Z4_CAEJA</name>
<proteinExistence type="predicted"/>
<dbReference type="PANTHER" id="PTHR13832">
    <property type="entry name" value="PROTEIN PHOSPHATASE 2C"/>
    <property type="match status" value="1"/>
</dbReference>
<evidence type="ECO:0000313" key="4">
    <source>
        <dbReference type="Proteomes" id="UP000005237"/>
    </source>
</evidence>
<feature type="domain" description="Reverse transcriptase" evidence="1">
    <location>
        <begin position="1"/>
        <end position="99"/>
    </location>
</feature>
<dbReference type="Pfam" id="PF00481">
    <property type="entry name" value="PP2C"/>
    <property type="match status" value="1"/>
</dbReference>
<dbReference type="PROSITE" id="PS51746">
    <property type="entry name" value="PPM_2"/>
    <property type="match status" value="1"/>
</dbReference>
<evidence type="ECO:0008006" key="5">
    <source>
        <dbReference type="Google" id="ProtNLM"/>
    </source>
</evidence>
<dbReference type="InterPro" id="IPR000477">
    <property type="entry name" value="RT_dom"/>
</dbReference>
<dbReference type="AlphaFoldDB" id="A0A8R1E7Z4"/>
<dbReference type="SMART" id="SM00332">
    <property type="entry name" value="PP2Cc"/>
    <property type="match status" value="1"/>
</dbReference>
<dbReference type="InterPro" id="IPR036457">
    <property type="entry name" value="PPM-type-like_dom_sf"/>
</dbReference>
<reference evidence="4" key="1">
    <citation type="submission" date="2010-08" db="EMBL/GenBank/DDBJ databases">
        <authorList>
            <consortium name="Caenorhabditis japonica Sequencing Consortium"/>
            <person name="Wilson R.K."/>
        </authorList>
    </citation>
    <scope>NUCLEOTIDE SEQUENCE [LARGE SCALE GENOMIC DNA]</scope>
    <source>
        <strain evidence="4">DF5081</strain>
    </source>
</reference>
<keyword evidence="4" id="KW-1185">Reference proteome</keyword>
<evidence type="ECO:0000259" key="1">
    <source>
        <dbReference type="PROSITE" id="PS50878"/>
    </source>
</evidence>
<dbReference type="SUPFAM" id="SSF81606">
    <property type="entry name" value="PP2C-like"/>
    <property type="match status" value="1"/>
</dbReference>
<accession>A0A8R1E7Z4</accession>
<reference evidence="3" key="2">
    <citation type="submission" date="2022-06" db="UniProtKB">
        <authorList>
            <consortium name="EnsemblMetazoa"/>
        </authorList>
    </citation>
    <scope>IDENTIFICATION</scope>
    <source>
        <strain evidence="3">DF5081</strain>
    </source>
</reference>
<dbReference type="InterPro" id="IPR015655">
    <property type="entry name" value="PP2C"/>
</dbReference>
<dbReference type="PANTHER" id="PTHR13832:SF533">
    <property type="entry name" value="TGF-BETA-ACTIVATED KINASE 1 AND MAP3K7-BINDING PROTEIN 1"/>
    <property type="match status" value="1"/>
</dbReference>
<dbReference type="Gene3D" id="3.60.40.10">
    <property type="entry name" value="PPM-type phosphatase domain"/>
    <property type="match status" value="1"/>
</dbReference>
<evidence type="ECO:0000259" key="2">
    <source>
        <dbReference type="PROSITE" id="PS51746"/>
    </source>
</evidence>
<dbReference type="CDD" id="cd00143">
    <property type="entry name" value="PP2Cc"/>
    <property type="match status" value="1"/>
</dbReference>
<dbReference type="GO" id="GO:0004722">
    <property type="term" value="F:protein serine/threonine phosphatase activity"/>
    <property type="evidence" value="ECO:0007669"/>
    <property type="project" value="InterPro"/>
</dbReference>
<protein>
    <recommendedName>
        <fullName evidence="5">PPM-type phosphatase domain-containing protein</fullName>
    </recommendedName>
</protein>
<dbReference type="EnsemblMetazoa" id="CJA28899.1">
    <property type="protein sequence ID" value="CJA28899.1"/>
    <property type="gene ID" value="WBGene00184473"/>
</dbReference>
<dbReference type="PROSITE" id="PS50878">
    <property type="entry name" value="RT_POL"/>
    <property type="match status" value="1"/>
</dbReference>
<sequence length="336" mass="37819">MVVTSEVPQGSVLGPLLFIMFINDIGNNLESDFLLYADDLKLFGTNPDSIAKDLVTISSWCDNWQMTVAPNKCECIRFSHMKKYAKLRPPALSIDGIRQGTTALIVLRIAKDIYVLNCGCSLALAVTRENAVQLNFNLHNKDNESEKQRIQYLGVDPNHVLNPTRAVGDLQRTHLYEECKDFSHAKGPPVISTPDVQHFKINDSWQHLILLSDGVIQNLKEVEVDDIPTEVFVRLSKDHTLTSTAQALADAFARKHLDAFITMRDDKNCCISSHREEMTVIVVKLSEEFYEKFDPTGSSLESTNATNDISYIKPYVDSTNFNSGKNYEKMKQIASK</sequence>
<dbReference type="InterPro" id="IPR001932">
    <property type="entry name" value="PPM-type_phosphatase-like_dom"/>
</dbReference>